<dbReference type="EMBL" id="MCHY01000003">
    <property type="protein sequence ID" value="RKD26480.1"/>
    <property type="molecule type" value="Genomic_DNA"/>
</dbReference>
<reference evidence="1 2" key="1">
    <citation type="submission" date="2016-08" db="EMBL/GenBank/DDBJ databases">
        <title>Novel Firmicute Genomes.</title>
        <authorList>
            <person name="Poppleton D.I."/>
            <person name="Gribaldo S."/>
        </authorList>
    </citation>
    <scope>NUCLEOTIDE SEQUENCE [LARGE SCALE GENOMIC DNA]</scope>
    <source>
        <strain evidence="1 2">RAOx-1</strain>
    </source>
</reference>
<accession>A0A419SQ09</accession>
<protein>
    <submittedName>
        <fullName evidence="1">Uncharacterized protein</fullName>
    </submittedName>
</protein>
<comment type="caution">
    <text evidence="1">The sequence shown here is derived from an EMBL/GenBank/DDBJ whole genome shotgun (WGS) entry which is preliminary data.</text>
</comment>
<sequence>MYGPNAISREDEDKIPKFNDHAEARAWFKERYGDNFEMVTSDLSEGGKVYFYHLVLDRLKYNEMQRKLREESNFIGTELMFSYQSVEIFENGRIHIVH</sequence>
<gene>
    <name evidence="1" type="ORF">BEP19_16715</name>
</gene>
<evidence type="ECO:0000313" key="1">
    <source>
        <dbReference type="EMBL" id="RKD26480.1"/>
    </source>
</evidence>
<dbReference type="Proteomes" id="UP000284219">
    <property type="component" value="Unassembled WGS sequence"/>
</dbReference>
<keyword evidence="2" id="KW-1185">Reference proteome</keyword>
<name>A0A419SQ09_9BACL</name>
<organism evidence="1 2">
    <name type="scientific">Ammoniphilus oxalaticus</name>
    <dbReference type="NCBI Taxonomy" id="66863"/>
    <lineage>
        <taxon>Bacteria</taxon>
        <taxon>Bacillati</taxon>
        <taxon>Bacillota</taxon>
        <taxon>Bacilli</taxon>
        <taxon>Bacillales</taxon>
        <taxon>Paenibacillaceae</taxon>
        <taxon>Aneurinibacillus group</taxon>
        <taxon>Ammoniphilus</taxon>
    </lineage>
</organism>
<dbReference type="OrthoDB" id="2428270at2"/>
<proteinExistence type="predicted"/>
<evidence type="ECO:0000313" key="2">
    <source>
        <dbReference type="Proteomes" id="UP000284219"/>
    </source>
</evidence>
<dbReference type="AlphaFoldDB" id="A0A419SQ09"/>
<dbReference type="RefSeq" id="WP_120188131.1">
    <property type="nucleotide sequence ID" value="NZ_MCHY01000003.1"/>
</dbReference>